<gene>
    <name evidence="2" type="ORF">PEL8287_02453</name>
</gene>
<dbReference type="EMBL" id="FWFL01000006">
    <property type="protein sequence ID" value="SLN47739.1"/>
    <property type="molecule type" value="Genomic_DNA"/>
</dbReference>
<dbReference type="NCBIfam" id="TIGR02532">
    <property type="entry name" value="IV_pilin_GFxxxE"/>
    <property type="match status" value="1"/>
</dbReference>
<name>A0A1Y5SXY2_9RHOB</name>
<reference evidence="2 3" key="1">
    <citation type="submission" date="2017-03" db="EMBL/GenBank/DDBJ databases">
        <authorList>
            <person name="Afonso C.L."/>
            <person name="Miller P.J."/>
            <person name="Scott M.A."/>
            <person name="Spackman E."/>
            <person name="Goraichik I."/>
            <person name="Dimitrov K.M."/>
            <person name="Suarez D.L."/>
            <person name="Swayne D.E."/>
        </authorList>
    </citation>
    <scope>NUCLEOTIDE SEQUENCE [LARGE SCALE GENOMIC DNA]</scope>
    <source>
        <strain evidence="2 3">CECT 8287</strain>
    </source>
</reference>
<evidence type="ECO:0008006" key="4">
    <source>
        <dbReference type="Google" id="ProtNLM"/>
    </source>
</evidence>
<keyword evidence="1" id="KW-0472">Membrane</keyword>
<keyword evidence="3" id="KW-1185">Reference proteome</keyword>
<dbReference type="PROSITE" id="PS00409">
    <property type="entry name" value="PROKAR_NTER_METHYL"/>
    <property type="match status" value="1"/>
</dbReference>
<dbReference type="AlphaFoldDB" id="A0A1Y5SXY2"/>
<proteinExistence type="predicted"/>
<dbReference type="Pfam" id="PF07963">
    <property type="entry name" value="N_methyl"/>
    <property type="match status" value="1"/>
</dbReference>
<keyword evidence="1" id="KW-0812">Transmembrane</keyword>
<organism evidence="2 3">
    <name type="scientific">Roseovarius litorisediminis</name>
    <dbReference type="NCBI Taxonomy" id="1312363"/>
    <lineage>
        <taxon>Bacteria</taxon>
        <taxon>Pseudomonadati</taxon>
        <taxon>Pseudomonadota</taxon>
        <taxon>Alphaproteobacteria</taxon>
        <taxon>Rhodobacterales</taxon>
        <taxon>Roseobacteraceae</taxon>
        <taxon>Roseovarius</taxon>
    </lineage>
</organism>
<sequence length="123" mass="12926">MSERMNSTKGVTLLELVIAIFVLSIGTVAALRSVDHAQRNIGGAAARIFAAQAALNRAEEIKLLGMTRARALPVNIDYGPYSWSINVDEEETRAGFVEATVTTRSPGQPGGQAVVIAKSGEGG</sequence>
<dbReference type="OrthoDB" id="7743552at2"/>
<keyword evidence="1" id="KW-1133">Transmembrane helix</keyword>
<evidence type="ECO:0000313" key="2">
    <source>
        <dbReference type="EMBL" id="SLN47739.1"/>
    </source>
</evidence>
<evidence type="ECO:0000256" key="1">
    <source>
        <dbReference type="SAM" id="Phobius"/>
    </source>
</evidence>
<dbReference type="InterPro" id="IPR012902">
    <property type="entry name" value="N_methyl_site"/>
</dbReference>
<evidence type="ECO:0000313" key="3">
    <source>
        <dbReference type="Proteomes" id="UP000193827"/>
    </source>
</evidence>
<accession>A0A1Y5SXY2</accession>
<protein>
    <recommendedName>
        <fullName evidence="4">Type II secretion system protein GspI</fullName>
    </recommendedName>
</protein>
<dbReference type="Proteomes" id="UP000193827">
    <property type="component" value="Unassembled WGS sequence"/>
</dbReference>
<feature type="transmembrane region" description="Helical" evidence="1">
    <location>
        <begin position="12"/>
        <end position="31"/>
    </location>
</feature>